<evidence type="ECO:0000313" key="4">
    <source>
        <dbReference type="Proteomes" id="UP001642464"/>
    </source>
</evidence>
<protein>
    <submittedName>
        <fullName evidence="3">Uncharacterized protein</fullName>
    </submittedName>
</protein>
<accession>A0ABP0MDU0</accession>
<evidence type="ECO:0000256" key="1">
    <source>
        <dbReference type="SAM" id="MobiDB-lite"/>
    </source>
</evidence>
<keyword evidence="2" id="KW-1133">Transmembrane helix</keyword>
<sequence length="143" mass="16314">ERNAERAEQDLEPLEALDPPPTAEELEAKDVRLPTNKIELEELRSGEKVANTWRQGIYAVKTLLPKTQETINLLERWTVDREALQEIAGAPSEDDEVRAREEGQQATSDELGNRPLWWILGTSLLFEAIVLGLAAFMFKRRDF</sequence>
<feature type="transmembrane region" description="Helical" evidence="2">
    <location>
        <begin position="116"/>
        <end position="138"/>
    </location>
</feature>
<dbReference type="EMBL" id="CAXAMM010021286">
    <property type="protein sequence ID" value="CAK9049663.1"/>
    <property type="molecule type" value="Genomic_DNA"/>
</dbReference>
<feature type="region of interest" description="Disordered" evidence="1">
    <location>
        <begin position="88"/>
        <end position="107"/>
    </location>
</feature>
<comment type="caution">
    <text evidence="3">The sequence shown here is derived from an EMBL/GenBank/DDBJ whole genome shotgun (WGS) entry which is preliminary data.</text>
</comment>
<feature type="region of interest" description="Disordered" evidence="1">
    <location>
        <begin position="1"/>
        <end position="29"/>
    </location>
</feature>
<evidence type="ECO:0000313" key="3">
    <source>
        <dbReference type="EMBL" id="CAK9049663.1"/>
    </source>
</evidence>
<reference evidence="3 4" key="1">
    <citation type="submission" date="2024-02" db="EMBL/GenBank/DDBJ databases">
        <authorList>
            <person name="Chen Y."/>
            <person name="Shah S."/>
            <person name="Dougan E. K."/>
            <person name="Thang M."/>
            <person name="Chan C."/>
        </authorList>
    </citation>
    <scope>NUCLEOTIDE SEQUENCE [LARGE SCALE GENOMIC DNA]</scope>
</reference>
<feature type="non-terminal residue" evidence="3">
    <location>
        <position position="1"/>
    </location>
</feature>
<name>A0ABP0MDU0_9DINO</name>
<proteinExistence type="predicted"/>
<keyword evidence="2" id="KW-0812">Transmembrane</keyword>
<keyword evidence="4" id="KW-1185">Reference proteome</keyword>
<gene>
    <name evidence="3" type="ORF">SCF082_LOCUS27502</name>
</gene>
<keyword evidence="2" id="KW-0472">Membrane</keyword>
<organism evidence="3 4">
    <name type="scientific">Durusdinium trenchii</name>
    <dbReference type="NCBI Taxonomy" id="1381693"/>
    <lineage>
        <taxon>Eukaryota</taxon>
        <taxon>Sar</taxon>
        <taxon>Alveolata</taxon>
        <taxon>Dinophyceae</taxon>
        <taxon>Suessiales</taxon>
        <taxon>Symbiodiniaceae</taxon>
        <taxon>Durusdinium</taxon>
    </lineage>
</organism>
<dbReference type="Proteomes" id="UP001642464">
    <property type="component" value="Unassembled WGS sequence"/>
</dbReference>
<evidence type="ECO:0000256" key="2">
    <source>
        <dbReference type="SAM" id="Phobius"/>
    </source>
</evidence>